<dbReference type="EMBL" id="JBHMDM010000003">
    <property type="protein sequence ID" value="MFB9376288.1"/>
    <property type="molecule type" value="Genomic_DNA"/>
</dbReference>
<dbReference type="RefSeq" id="WP_380138574.1">
    <property type="nucleotide sequence ID" value="NZ_JBHLUI010000009.1"/>
</dbReference>
<gene>
    <name evidence="2" type="ORF">ACFFVI_04845</name>
</gene>
<evidence type="ECO:0000259" key="1">
    <source>
        <dbReference type="Pfam" id="PF25362"/>
    </source>
</evidence>
<sequence length="179" mass="19682">MRWLAVIILLIGLLLLWRMMFAGYRGRAQRQGELPRPGGARDWKTLSDQVEGVYVSTTDAENALDRIAAHGLGTRSAVRVGFVDGGIGFLRQGARSFVVAPADIVGIGHGPGMVGKWMGKGDGLLVVRWRLGDRVVDTGVKPRHPAEGARFARQVEELLRERNARRKQIEQGEQEGETS</sequence>
<dbReference type="InterPro" id="IPR057446">
    <property type="entry name" value="PH_bac"/>
</dbReference>
<proteinExistence type="predicted"/>
<evidence type="ECO:0000313" key="3">
    <source>
        <dbReference type="Proteomes" id="UP001589748"/>
    </source>
</evidence>
<comment type="caution">
    <text evidence="2">The sequence shown here is derived from an EMBL/GenBank/DDBJ whole genome shotgun (WGS) entry which is preliminary data.</text>
</comment>
<protein>
    <recommendedName>
        <fullName evidence="1">PH domain-containing protein</fullName>
    </recommendedName>
</protein>
<reference evidence="2 3" key="1">
    <citation type="submission" date="2024-09" db="EMBL/GenBank/DDBJ databases">
        <authorList>
            <person name="Sun Q."/>
            <person name="Mori K."/>
        </authorList>
    </citation>
    <scope>NUCLEOTIDE SEQUENCE [LARGE SCALE GENOMIC DNA]</scope>
    <source>
        <strain evidence="2 3">TISTR 1856</strain>
    </source>
</reference>
<name>A0ABV5LQD1_9ACTN</name>
<organism evidence="2 3">
    <name type="scientific">Kineococcus gynurae</name>
    <dbReference type="NCBI Taxonomy" id="452979"/>
    <lineage>
        <taxon>Bacteria</taxon>
        <taxon>Bacillati</taxon>
        <taxon>Actinomycetota</taxon>
        <taxon>Actinomycetes</taxon>
        <taxon>Kineosporiales</taxon>
        <taxon>Kineosporiaceae</taxon>
        <taxon>Kineococcus</taxon>
    </lineage>
</organism>
<feature type="domain" description="PH" evidence="1">
    <location>
        <begin position="45"/>
        <end position="154"/>
    </location>
</feature>
<dbReference type="Pfam" id="PF25362">
    <property type="entry name" value="bPH_11"/>
    <property type="match status" value="1"/>
</dbReference>
<dbReference type="Proteomes" id="UP001589748">
    <property type="component" value="Unassembled WGS sequence"/>
</dbReference>
<keyword evidence="3" id="KW-1185">Reference proteome</keyword>
<accession>A0ABV5LQD1</accession>
<evidence type="ECO:0000313" key="2">
    <source>
        <dbReference type="EMBL" id="MFB9376288.1"/>
    </source>
</evidence>